<dbReference type="STRING" id="1193011.LEP1GSC058_3268"/>
<reference evidence="3" key="1">
    <citation type="submission" date="2013-04" db="EMBL/GenBank/DDBJ databases">
        <authorList>
            <person name="Harkins D.M."/>
            <person name="Durkin A.S."/>
            <person name="Selengut J.D."/>
            <person name="Sanka R."/>
            <person name="DePew J."/>
            <person name="Purushe J."/>
            <person name="Ahmed A."/>
            <person name="van der Linden H."/>
            <person name="Goris M.G.A."/>
            <person name="Hartskeerl R.A."/>
            <person name="Vinetz J.M."/>
            <person name="Sutton G.G."/>
            <person name="Nelson W.C."/>
            <person name="Fouts D.E."/>
        </authorList>
    </citation>
    <scope>NUCLEOTIDE SEQUENCE [LARGE SCALE GENOMIC DNA]</scope>
    <source>
        <strain evidence="3">BUT 6</strain>
    </source>
</reference>
<keyword evidence="2" id="KW-1133">Transmembrane helix</keyword>
<dbReference type="InterPro" id="IPR011486">
    <property type="entry name" value="BBP2"/>
</dbReference>
<comment type="caution">
    <text evidence="3">The sequence shown here is derived from an EMBL/GenBank/DDBJ whole genome shotgun (WGS) entry which is preliminary data.</text>
</comment>
<accession>S3VXK7</accession>
<keyword evidence="2" id="KW-0472">Membrane</keyword>
<dbReference type="Pfam" id="PF07642">
    <property type="entry name" value="BBP2"/>
    <property type="match status" value="1"/>
</dbReference>
<evidence type="ECO:0000313" key="3">
    <source>
        <dbReference type="EMBL" id="EPG72862.1"/>
    </source>
</evidence>
<name>S3VXK7_9LEPT</name>
<dbReference type="Proteomes" id="UP000014540">
    <property type="component" value="Unassembled WGS sequence"/>
</dbReference>
<organism evidence="3 4">
    <name type="scientific">Leptospira fainei serovar Hurstbridge str. BUT 6</name>
    <dbReference type="NCBI Taxonomy" id="1193011"/>
    <lineage>
        <taxon>Bacteria</taxon>
        <taxon>Pseudomonadati</taxon>
        <taxon>Spirochaetota</taxon>
        <taxon>Spirochaetia</taxon>
        <taxon>Leptospirales</taxon>
        <taxon>Leptospiraceae</taxon>
        <taxon>Leptospira</taxon>
    </lineage>
</organism>
<dbReference type="Gene3D" id="2.40.160.10">
    <property type="entry name" value="Porin"/>
    <property type="match status" value="1"/>
</dbReference>
<feature type="region of interest" description="Disordered" evidence="1">
    <location>
        <begin position="50"/>
        <end position="86"/>
    </location>
</feature>
<gene>
    <name evidence="3" type="ORF">LEP1GSC058_3268</name>
</gene>
<dbReference type="AlphaFoldDB" id="S3VXK7"/>
<feature type="transmembrane region" description="Helical" evidence="2">
    <location>
        <begin position="26"/>
        <end position="44"/>
    </location>
</feature>
<protein>
    <submittedName>
        <fullName evidence="3">Outer membrane protein</fullName>
    </submittedName>
</protein>
<evidence type="ECO:0000256" key="1">
    <source>
        <dbReference type="SAM" id="MobiDB-lite"/>
    </source>
</evidence>
<keyword evidence="2" id="KW-0812">Transmembrane</keyword>
<dbReference type="InterPro" id="IPR023614">
    <property type="entry name" value="Porin_dom_sf"/>
</dbReference>
<dbReference type="EMBL" id="AKWZ02000010">
    <property type="protein sequence ID" value="EPG72862.1"/>
    <property type="molecule type" value="Genomic_DNA"/>
</dbReference>
<evidence type="ECO:0000256" key="2">
    <source>
        <dbReference type="SAM" id="Phobius"/>
    </source>
</evidence>
<keyword evidence="4" id="KW-1185">Reference proteome</keyword>
<sequence>MNNSRKLKSECQAAILHRRIMNNLKVSIAICIFGFFVFGSPLFSEENRKTISSPDVKNSEKNENIPPETKEVDSNSSKELEVDTDSGKKPFLTEKDITNSSPLKLGFFVDSYYNASLNRPNSKEASYTTQATRTNEFNINLAYLDANFETNKYRGRFAVQFGTSVAANYVGEGTTGKTSNEFSVRNMQEAYGGIKLGKSTWLDMGIYFGHLGYESWVSHDNFVYTRSLSLDNVPYYVSGVRLSGKITDKLKYQLHLDNGYQVVTDNNKDVSGGFRLEWTPLKSLMFRWNTFMGNELPTAIPKEVRYYNNFIAEWKPSDSWIVASSFDVAYQRRADDRDLIYLPNGPAYINRDSSAYRQLYAGNLWVAYRFLPEWRIGSRFERYVDREQMIVQTGTLHGFQTGGATTTLDYIPNEFFLVRFTYQYRLSRDVIYPREANMSRLDRQFIFSLSIKI</sequence>
<evidence type="ECO:0000313" key="4">
    <source>
        <dbReference type="Proteomes" id="UP000014540"/>
    </source>
</evidence>
<feature type="compositionally biased region" description="Basic and acidic residues" evidence="1">
    <location>
        <begin position="57"/>
        <end position="86"/>
    </location>
</feature>
<proteinExistence type="predicted"/>